<feature type="region of interest" description="Disordered" evidence="1">
    <location>
        <begin position="29"/>
        <end position="116"/>
    </location>
</feature>
<feature type="region of interest" description="Disordered" evidence="1">
    <location>
        <begin position="316"/>
        <end position="408"/>
    </location>
</feature>
<sequence length="408" mass="41380">MAMPSNTRRWFDYRACTKNTFLHIAEQPEHRVQRSASEPRLASPDYYELDQSSWQRSVSNDERLQQPAGACSAPLSCSGSAEGPMSPPLGQGAPGQGEPRRRAAGDKGRPSKDKRDRYRRYFEALAAKAAADPAFDFGAVELPEFIAKDPWLTNKLAKRLAAGGVRVAAGPPGNGRGRAGCAHAAGQANLRGAAAAHSLGGGQQLLPVGFAGGPDMQTTPPNAARTCSQTFAPTHPQQQRQQLGPGAATTSMLQKLTTGWPTAAACSSLQEAVAAAATAAAVAAAEATASPDLDSPAVALIARYAAEAAFKAAAAWEPGEAEQPQDGAVKGAGGGDGGEKGRQQGGGRGYGSGFPCGGGSGGYGGGGGATPPWAPGGGGGAAGHQQKGTSWGACSPWAARSGNRTGPR</sequence>
<proteinExistence type="predicted"/>
<dbReference type="EMBL" id="HBEG01048665">
    <property type="protein sequence ID" value="CAD8386009.1"/>
    <property type="molecule type" value="Transcribed_RNA"/>
</dbReference>
<reference evidence="2" key="1">
    <citation type="submission" date="2021-01" db="EMBL/GenBank/DDBJ databases">
        <authorList>
            <person name="Corre E."/>
            <person name="Pelletier E."/>
            <person name="Niang G."/>
            <person name="Scheremetjew M."/>
            <person name="Finn R."/>
            <person name="Kale V."/>
            <person name="Holt S."/>
            <person name="Cochrane G."/>
            <person name="Meng A."/>
            <person name="Brown T."/>
            <person name="Cohen L."/>
        </authorList>
    </citation>
    <scope>NUCLEOTIDE SEQUENCE</scope>
    <source>
        <strain evidence="2">Pbaha01</strain>
    </source>
</reference>
<evidence type="ECO:0000256" key="1">
    <source>
        <dbReference type="SAM" id="MobiDB-lite"/>
    </source>
</evidence>
<dbReference type="AlphaFoldDB" id="A0A7S0B7Q8"/>
<organism evidence="2">
    <name type="scientific">Pyrodinium bahamense</name>
    <dbReference type="NCBI Taxonomy" id="73915"/>
    <lineage>
        <taxon>Eukaryota</taxon>
        <taxon>Sar</taxon>
        <taxon>Alveolata</taxon>
        <taxon>Dinophyceae</taxon>
        <taxon>Gonyaulacales</taxon>
        <taxon>Pyrocystaceae</taxon>
        <taxon>Pyrodinium</taxon>
    </lineage>
</organism>
<evidence type="ECO:0000313" key="2">
    <source>
        <dbReference type="EMBL" id="CAD8386009.1"/>
    </source>
</evidence>
<accession>A0A7S0B7Q8</accession>
<feature type="compositionally biased region" description="Basic and acidic residues" evidence="1">
    <location>
        <begin position="98"/>
        <end position="116"/>
    </location>
</feature>
<gene>
    <name evidence="2" type="ORF">PBAH0796_LOCUS29697</name>
</gene>
<feature type="compositionally biased region" description="Gly residues" evidence="1">
    <location>
        <begin position="343"/>
        <end position="382"/>
    </location>
</feature>
<protein>
    <submittedName>
        <fullName evidence="2">Uncharacterized protein</fullName>
    </submittedName>
</protein>
<name>A0A7S0B7Q8_9DINO</name>